<dbReference type="InterPro" id="IPR026893">
    <property type="entry name" value="Tyr/Ser_Pase_IphP-type"/>
</dbReference>
<accession>A0A1T4X4V7</accession>
<gene>
    <name evidence="1" type="ORF">SAMN06295879_0563</name>
</gene>
<dbReference type="InterPro" id="IPR029021">
    <property type="entry name" value="Prot-tyrosine_phosphatase-like"/>
</dbReference>
<reference evidence="2" key="1">
    <citation type="submission" date="2017-02" db="EMBL/GenBank/DDBJ databases">
        <authorList>
            <person name="Varghese N."/>
            <person name="Submissions S."/>
        </authorList>
    </citation>
    <scope>NUCLEOTIDE SEQUENCE [LARGE SCALE GENOMIC DNA]</scope>
    <source>
        <strain evidence="2">VKM Ac-2052</strain>
    </source>
</reference>
<evidence type="ECO:0000313" key="2">
    <source>
        <dbReference type="Proteomes" id="UP000189735"/>
    </source>
</evidence>
<dbReference type="AlphaFoldDB" id="A0A1T4X4V7"/>
<evidence type="ECO:0000313" key="1">
    <source>
        <dbReference type="EMBL" id="SKA84158.1"/>
    </source>
</evidence>
<protein>
    <submittedName>
        <fullName evidence="1">Tyrosine phosphatase family protein</fullName>
    </submittedName>
</protein>
<dbReference type="Proteomes" id="UP000189735">
    <property type="component" value="Unassembled WGS sequence"/>
</dbReference>
<proteinExistence type="predicted"/>
<dbReference type="InterPro" id="IPR016130">
    <property type="entry name" value="Tyr_Pase_AS"/>
</dbReference>
<dbReference type="Pfam" id="PF13350">
    <property type="entry name" value="Y_phosphatase3"/>
    <property type="match status" value="1"/>
</dbReference>
<dbReference type="PROSITE" id="PS00383">
    <property type="entry name" value="TYR_PHOSPHATASE_1"/>
    <property type="match status" value="1"/>
</dbReference>
<dbReference type="SUPFAM" id="SSF52799">
    <property type="entry name" value="(Phosphotyrosine protein) phosphatases II"/>
    <property type="match status" value="1"/>
</dbReference>
<sequence>MQISAIDGLANVRDLGGLRRDDGTITPTGVFIRAEMLDRVTPIGWHRLRDYGVRTVIDLRRPNERTGDVPSGVRRIDVDLDGADENFWAPFEKDGRWATPLYYVPHLHRMPQRLAAVFRAIASAEDGAVLFHCGAGWDRTGLVAAALLRTVKVEEDAAVADYMASFSNAAAMATLHGRSFEPEKRRETLARFIHTPESAFRAAYQQLDLDEWFDHAGIDLTTRLAVMTWRGSVASDDDAQDAST</sequence>
<dbReference type="EMBL" id="FUYG01000002">
    <property type="protein sequence ID" value="SKA84158.1"/>
    <property type="molecule type" value="Genomic_DNA"/>
</dbReference>
<dbReference type="RefSeq" id="WP_078713318.1">
    <property type="nucleotide sequence ID" value="NZ_FUYG01000002.1"/>
</dbReference>
<dbReference type="Gene3D" id="3.90.190.10">
    <property type="entry name" value="Protein tyrosine phosphatase superfamily"/>
    <property type="match status" value="1"/>
</dbReference>
<dbReference type="GO" id="GO:0004721">
    <property type="term" value="F:phosphoprotein phosphatase activity"/>
    <property type="evidence" value="ECO:0007669"/>
    <property type="project" value="InterPro"/>
</dbReference>
<name>A0A1T4X4V7_9MICO</name>
<organism evidence="1 2">
    <name type="scientific">Agreia bicolorata</name>
    <dbReference type="NCBI Taxonomy" id="110935"/>
    <lineage>
        <taxon>Bacteria</taxon>
        <taxon>Bacillati</taxon>
        <taxon>Actinomycetota</taxon>
        <taxon>Actinomycetes</taxon>
        <taxon>Micrococcales</taxon>
        <taxon>Microbacteriaceae</taxon>
        <taxon>Agreia</taxon>
    </lineage>
</organism>